<comment type="pathway">
    <text evidence="3">Amino-acid degradation; L-phenylalanine degradation; acetoacetate and fumarate from L-phenylalanine: step 5/6.</text>
</comment>
<evidence type="ECO:0000313" key="10">
    <source>
        <dbReference type="EMBL" id="KAK7480377.1"/>
    </source>
</evidence>
<evidence type="ECO:0000259" key="9">
    <source>
        <dbReference type="PROSITE" id="PS50405"/>
    </source>
</evidence>
<dbReference type="PANTHER" id="PTHR42673:SF4">
    <property type="entry name" value="MALEYLACETOACETATE ISOMERASE"/>
    <property type="match status" value="1"/>
</dbReference>
<dbReference type="SFLD" id="SFLDS00019">
    <property type="entry name" value="Glutathione_Transferase_(cytos"/>
    <property type="match status" value="1"/>
</dbReference>
<dbReference type="InterPro" id="IPR034330">
    <property type="entry name" value="GST_Zeta_C"/>
</dbReference>
<dbReference type="Gene3D" id="3.40.30.10">
    <property type="entry name" value="Glutaredoxin"/>
    <property type="match status" value="1"/>
</dbReference>
<evidence type="ECO:0000256" key="7">
    <source>
        <dbReference type="ARBA" id="ARBA00023232"/>
    </source>
</evidence>
<dbReference type="EMBL" id="JACVVK020000283">
    <property type="protein sequence ID" value="KAK7480377.1"/>
    <property type="molecule type" value="Genomic_DNA"/>
</dbReference>
<accession>A0ABD0K0A0</accession>
<dbReference type="InterPro" id="IPR004045">
    <property type="entry name" value="Glutathione_S-Trfase_N"/>
</dbReference>
<comment type="catalytic activity">
    <reaction evidence="1">
        <text>4-maleylacetoacetate = 4-fumarylacetoacetate</text>
        <dbReference type="Rhea" id="RHEA:14817"/>
        <dbReference type="ChEBI" id="CHEBI:17105"/>
        <dbReference type="ChEBI" id="CHEBI:18034"/>
        <dbReference type="EC" id="5.2.1.2"/>
    </reaction>
</comment>
<dbReference type="Proteomes" id="UP001519460">
    <property type="component" value="Unassembled WGS sequence"/>
</dbReference>
<dbReference type="CDD" id="cd03191">
    <property type="entry name" value="GST_C_Zeta"/>
    <property type="match status" value="1"/>
</dbReference>
<proteinExistence type="inferred from homology"/>
<dbReference type="Gene3D" id="1.20.1050.10">
    <property type="match status" value="1"/>
</dbReference>
<keyword evidence="6" id="KW-0828">Tyrosine catabolism</keyword>
<dbReference type="PROSITE" id="PS50405">
    <property type="entry name" value="GST_CTER"/>
    <property type="match status" value="1"/>
</dbReference>
<evidence type="ECO:0000256" key="2">
    <source>
        <dbReference type="ARBA" id="ARBA00001955"/>
    </source>
</evidence>
<organism evidence="10 11">
    <name type="scientific">Batillaria attramentaria</name>
    <dbReference type="NCBI Taxonomy" id="370345"/>
    <lineage>
        <taxon>Eukaryota</taxon>
        <taxon>Metazoa</taxon>
        <taxon>Spiralia</taxon>
        <taxon>Lophotrochozoa</taxon>
        <taxon>Mollusca</taxon>
        <taxon>Gastropoda</taxon>
        <taxon>Caenogastropoda</taxon>
        <taxon>Sorbeoconcha</taxon>
        <taxon>Cerithioidea</taxon>
        <taxon>Batillariidae</taxon>
        <taxon>Batillaria</taxon>
    </lineage>
</organism>
<dbReference type="EC" id="5.2.1.2" evidence="5"/>
<dbReference type="SUPFAM" id="SSF52833">
    <property type="entry name" value="Thioredoxin-like"/>
    <property type="match status" value="1"/>
</dbReference>
<comment type="similarity">
    <text evidence="4">Belongs to the GST superfamily. Zeta family.</text>
</comment>
<dbReference type="PANTHER" id="PTHR42673">
    <property type="entry name" value="MALEYLACETOACETATE ISOMERASE"/>
    <property type="match status" value="1"/>
</dbReference>
<name>A0ABD0K0A0_9CAEN</name>
<evidence type="ECO:0000256" key="5">
    <source>
        <dbReference type="ARBA" id="ARBA00013199"/>
    </source>
</evidence>
<evidence type="ECO:0000256" key="6">
    <source>
        <dbReference type="ARBA" id="ARBA00022878"/>
    </source>
</evidence>
<feature type="domain" description="GST N-terminal" evidence="8">
    <location>
        <begin position="6"/>
        <end position="76"/>
    </location>
</feature>
<evidence type="ECO:0000313" key="11">
    <source>
        <dbReference type="Proteomes" id="UP001519460"/>
    </source>
</evidence>
<feature type="domain" description="GST C-terminal" evidence="9">
    <location>
        <begin position="81"/>
        <end position="200"/>
    </location>
</feature>
<dbReference type="GO" id="GO:0016034">
    <property type="term" value="F:maleylacetoacetate isomerase activity"/>
    <property type="evidence" value="ECO:0007669"/>
    <property type="project" value="UniProtKB-EC"/>
</dbReference>
<dbReference type="InterPro" id="IPR036282">
    <property type="entry name" value="Glutathione-S-Trfase_C_sf"/>
</dbReference>
<dbReference type="NCBIfam" id="TIGR01262">
    <property type="entry name" value="maiA"/>
    <property type="match status" value="1"/>
</dbReference>
<dbReference type="InterPro" id="IPR036249">
    <property type="entry name" value="Thioredoxin-like_sf"/>
</dbReference>
<evidence type="ECO:0000259" key="8">
    <source>
        <dbReference type="PROSITE" id="PS50404"/>
    </source>
</evidence>
<dbReference type="FunFam" id="1.20.1050.10:FF:000010">
    <property type="entry name" value="Maleylacetoacetate isomerase isoform 1"/>
    <property type="match status" value="1"/>
</dbReference>
<evidence type="ECO:0000256" key="1">
    <source>
        <dbReference type="ARBA" id="ARBA00001622"/>
    </source>
</evidence>
<dbReference type="InterPro" id="IPR040079">
    <property type="entry name" value="Glutathione_S-Trfase"/>
</dbReference>
<evidence type="ECO:0000256" key="3">
    <source>
        <dbReference type="ARBA" id="ARBA00004671"/>
    </source>
</evidence>
<dbReference type="SFLD" id="SFLDG00358">
    <property type="entry name" value="Main_(cytGST)"/>
    <property type="match status" value="1"/>
</dbReference>
<sequence length="204" mass="22580">MFPCGHQVVLYSYYRSSCSWRVRIALAMKGVEYEYVPVHLVNDGGEQVPTLLIDGLTLTQSLPAIEYIDETRPGPAILPKDPKLRAQARTLAELINSGIQPLQNLSVLKVMGDNTANWAHSVITKGFDAFEKMVQKSAGTYCVGDEVTIADLCLIPQIANANRFKVDMSKYPTIVRIKEALETLPAFVAADSKRQPDTPEDQRA</sequence>
<dbReference type="GO" id="GO:0006572">
    <property type="term" value="P:L-tyrosine catabolic process"/>
    <property type="evidence" value="ECO:0007669"/>
    <property type="project" value="UniProtKB-KW"/>
</dbReference>
<keyword evidence="11" id="KW-1185">Reference proteome</keyword>
<dbReference type="SUPFAM" id="SSF47616">
    <property type="entry name" value="GST C-terminal domain-like"/>
    <property type="match status" value="1"/>
</dbReference>
<dbReference type="InterPro" id="IPR005955">
    <property type="entry name" value="GST_Zeta"/>
</dbReference>
<dbReference type="InterPro" id="IPR010987">
    <property type="entry name" value="Glutathione-S-Trfase_C-like"/>
</dbReference>
<dbReference type="AlphaFoldDB" id="A0ABD0K0A0"/>
<comment type="caution">
    <text evidence="10">The sequence shown here is derived from an EMBL/GenBank/DDBJ whole genome shotgun (WGS) entry which is preliminary data.</text>
</comment>
<gene>
    <name evidence="10" type="ORF">BaRGS_00028424</name>
</gene>
<dbReference type="InterPro" id="IPR004046">
    <property type="entry name" value="GST_C"/>
</dbReference>
<keyword evidence="7" id="KW-0585">Phenylalanine catabolism</keyword>
<dbReference type="Pfam" id="PF14497">
    <property type="entry name" value="GST_C_3"/>
    <property type="match status" value="1"/>
</dbReference>
<dbReference type="PROSITE" id="PS50404">
    <property type="entry name" value="GST_NTER"/>
    <property type="match status" value="1"/>
</dbReference>
<comment type="cofactor">
    <cofactor evidence="2">
        <name>glutathione</name>
        <dbReference type="ChEBI" id="CHEBI:57925"/>
    </cofactor>
</comment>
<dbReference type="GO" id="GO:0006559">
    <property type="term" value="P:L-phenylalanine catabolic process"/>
    <property type="evidence" value="ECO:0007669"/>
    <property type="project" value="UniProtKB-KW"/>
</dbReference>
<dbReference type="Pfam" id="PF13417">
    <property type="entry name" value="GST_N_3"/>
    <property type="match status" value="1"/>
</dbReference>
<protein>
    <recommendedName>
        <fullName evidence="5">maleylacetoacetate isomerase</fullName>
        <ecNumber evidence="5">5.2.1.2</ecNumber>
    </recommendedName>
</protein>
<evidence type="ECO:0000256" key="4">
    <source>
        <dbReference type="ARBA" id="ARBA00010007"/>
    </source>
</evidence>
<reference evidence="10 11" key="1">
    <citation type="journal article" date="2023" name="Sci. Data">
        <title>Genome assembly of the Korean intertidal mud-creeper Batillaria attramentaria.</title>
        <authorList>
            <person name="Patra A.K."/>
            <person name="Ho P.T."/>
            <person name="Jun S."/>
            <person name="Lee S.J."/>
            <person name="Kim Y."/>
            <person name="Won Y.J."/>
        </authorList>
    </citation>
    <scope>NUCLEOTIDE SEQUENCE [LARGE SCALE GENOMIC DNA]</scope>
    <source>
        <strain evidence="10">Wonlab-2016</strain>
    </source>
</reference>